<evidence type="ECO:0000313" key="12">
    <source>
        <dbReference type="Proteomes" id="UP000683559"/>
    </source>
</evidence>
<dbReference type="InterPro" id="IPR008881">
    <property type="entry name" value="Trigger_fac_ribosome-bd_bac"/>
</dbReference>
<keyword evidence="7 8" id="KW-0413">Isomerase</keyword>
<dbReference type="InterPro" id="IPR001179">
    <property type="entry name" value="PPIase_FKBP_dom"/>
</dbReference>
<evidence type="ECO:0000256" key="8">
    <source>
        <dbReference type="PROSITE-ProRule" id="PRU00277"/>
    </source>
</evidence>
<evidence type="ECO:0000256" key="5">
    <source>
        <dbReference type="ARBA" id="ARBA00023186"/>
    </source>
</evidence>
<organism evidence="11 12">
    <name type="scientific">Geomonas subterranea</name>
    <dbReference type="NCBI Taxonomy" id="2847989"/>
    <lineage>
        <taxon>Bacteria</taxon>
        <taxon>Pseudomonadati</taxon>
        <taxon>Thermodesulfobacteriota</taxon>
        <taxon>Desulfuromonadia</taxon>
        <taxon>Geobacterales</taxon>
        <taxon>Geobacteraceae</taxon>
        <taxon>Geomonas</taxon>
    </lineage>
</organism>
<dbReference type="Pfam" id="PF00254">
    <property type="entry name" value="FKBP_C"/>
    <property type="match status" value="1"/>
</dbReference>
<evidence type="ECO:0000256" key="7">
    <source>
        <dbReference type="HAMAP-Rule" id="MF_00303"/>
    </source>
</evidence>
<gene>
    <name evidence="7 11" type="primary">tig</name>
    <name evidence="11" type="ORF">KP001_00770</name>
</gene>
<keyword evidence="5 7" id="KW-0143">Chaperone</keyword>
<dbReference type="Proteomes" id="UP000683559">
    <property type="component" value="Chromosome"/>
</dbReference>
<dbReference type="InterPro" id="IPR008880">
    <property type="entry name" value="Trigger_fac_C"/>
</dbReference>
<dbReference type="Pfam" id="PF05698">
    <property type="entry name" value="Trigger_C"/>
    <property type="match status" value="1"/>
</dbReference>
<keyword evidence="7" id="KW-0963">Cytoplasm</keyword>
<accession>A0ABX8LH90</accession>
<comment type="function">
    <text evidence="7">Involved in protein export. Acts as a chaperone by maintaining the newly synthesized protein in an open conformation. Functions as a peptidyl-prolyl cis-trans isomerase.</text>
</comment>
<evidence type="ECO:0000256" key="4">
    <source>
        <dbReference type="ARBA" id="ARBA00016902"/>
    </source>
</evidence>
<name>A0ABX8LH90_9BACT</name>
<sequence>MQISVESVNSIKKKLNFEIPAEKVSAEVDKAYAEIRKHAAIKGFRKGKVPMSLIEKHYGEKMADDVVKSLVSDTYFQAVTEKGLNPVSYPVIESEMLQKGQPFKYSATIEVFPEVELKEYLGLEVQKEKLELDPAAVDARLKEMQERMAQLAPAPEGRAAAMGDFVTFDFEGSIDGVPFDGGAAEDFQLEIGSGRFIPGFEDQLVGMTVGTNSTIKVTFPENYGSAELAGKPADFEITVKEIKIKELPELNDDFAKEFGEEFETLDLLKAKLAEINQAQEESRINHDLRENVFKALIEKNPVEVPEALVDRQVTMMLENTKQRLASQRMSLEMMGMTDDSYKAQFRDAARDQVKGSVIVDAVAEKESVVVTEEEFEGQIAQISAQTGQPLEKVAQMYKTNERAKDSLMAQMREDKAVQFIIERAKVTEVPKAESK</sequence>
<dbReference type="PIRSF" id="PIRSF003095">
    <property type="entry name" value="Trigger_factor"/>
    <property type="match status" value="1"/>
</dbReference>
<keyword evidence="7 9" id="KW-0132">Cell division</keyword>
<evidence type="ECO:0000313" key="11">
    <source>
        <dbReference type="EMBL" id="QXE91108.1"/>
    </source>
</evidence>
<dbReference type="PANTHER" id="PTHR30560:SF3">
    <property type="entry name" value="TRIGGER FACTOR-LIKE PROTEIN TIG, CHLOROPLASTIC"/>
    <property type="match status" value="1"/>
</dbReference>
<dbReference type="RefSeq" id="WP_217287700.1">
    <property type="nucleotide sequence ID" value="NZ_CP077683.1"/>
</dbReference>
<evidence type="ECO:0000256" key="3">
    <source>
        <dbReference type="ARBA" id="ARBA00013194"/>
    </source>
</evidence>
<reference evidence="11 12" key="1">
    <citation type="submission" date="2021-06" db="EMBL/GenBank/DDBJ databases">
        <title>Gemonas diversity in paddy soil.</title>
        <authorList>
            <person name="Liu G."/>
        </authorList>
    </citation>
    <scope>NUCLEOTIDE SEQUENCE [LARGE SCALE GENOMIC DNA]</scope>
    <source>
        <strain evidence="11 12">RG2</strain>
    </source>
</reference>
<protein>
    <recommendedName>
        <fullName evidence="4 7">Trigger factor</fullName>
        <shortName evidence="7">TF</shortName>
        <ecNumber evidence="3 7">5.2.1.8</ecNumber>
    </recommendedName>
    <alternativeName>
        <fullName evidence="6 7">PPIase</fullName>
    </alternativeName>
</protein>
<comment type="domain">
    <text evidence="7">Consists of 3 domains; the N-terminus binds the ribosome, the middle domain has PPIase activity, while the C-terminus has intrinsic chaperone activity on its own.</text>
</comment>
<evidence type="ECO:0000256" key="1">
    <source>
        <dbReference type="ARBA" id="ARBA00000971"/>
    </source>
</evidence>
<evidence type="ECO:0000256" key="2">
    <source>
        <dbReference type="ARBA" id="ARBA00005464"/>
    </source>
</evidence>
<keyword evidence="7 8" id="KW-0697">Rotamase</keyword>
<dbReference type="Pfam" id="PF05697">
    <property type="entry name" value="Trigger_N"/>
    <property type="match status" value="1"/>
</dbReference>
<evidence type="ECO:0000256" key="9">
    <source>
        <dbReference type="RuleBase" id="RU003914"/>
    </source>
</evidence>
<feature type="domain" description="PPIase FKBP-type" evidence="10">
    <location>
        <begin position="163"/>
        <end position="248"/>
    </location>
</feature>
<evidence type="ECO:0000259" key="10">
    <source>
        <dbReference type="PROSITE" id="PS50059"/>
    </source>
</evidence>
<dbReference type="InterPro" id="IPR005215">
    <property type="entry name" value="Trig_fac"/>
</dbReference>
<dbReference type="PANTHER" id="PTHR30560">
    <property type="entry name" value="TRIGGER FACTOR CHAPERONE AND PEPTIDYL-PROLYL CIS/TRANS ISOMERASE"/>
    <property type="match status" value="1"/>
</dbReference>
<dbReference type="PROSITE" id="PS50059">
    <property type="entry name" value="FKBP_PPIASE"/>
    <property type="match status" value="1"/>
</dbReference>
<comment type="similarity">
    <text evidence="2 7 9">Belongs to the FKBP-type PPIase family. Tig subfamily.</text>
</comment>
<dbReference type="GO" id="GO:0003755">
    <property type="term" value="F:peptidyl-prolyl cis-trans isomerase activity"/>
    <property type="evidence" value="ECO:0007669"/>
    <property type="project" value="UniProtKB-EC"/>
</dbReference>
<dbReference type="EC" id="5.2.1.8" evidence="3 7"/>
<comment type="catalytic activity">
    <reaction evidence="1 7 8">
        <text>[protein]-peptidylproline (omega=180) = [protein]-peptidylproline (omega=0)</text>
        <dbReference type="Rhea" id="RHEA:16237"/>
        <dbReference type="Rhea" id="RHEA-COMP:10747"/>
        <dbReference type="Rhea" id="RHEA-COMP:10748"/>
        <dbReference type="ChEBI" id="CHEBI:83833"/>
        <dbReference type="ChEBI" id="CHEBI:83834"/>
        <dbReference type="EC" id="5.2.1.8"/>
    </reaction>
</comment>
<dbReference type="EMBL" id="CP077683">
    <property type="protein sequence ID" value="QXE91108.1"/>
    <property type="molecule type" value="Genomic_DNA"/>
</dbReference>
<keyword evidence="12" id="KW-1185">Reference proteome</keyword>
<comment type="subcellular location">
    <subcellularLocation>
        <location evidence="7">Cytoplasm</location>
    </subcellularLocation>
    <text evidence="7">About half TF is bound to the ribosome near the polypeptide exit tunnel while the other half is free in the cytoplasm.</text>
</comment>
<proteinExistence type="inferred from homology"/>
<dbReference type="NCBIfam" id="TIGR00115">
    <property type="entry name" value="tig"/>
    <property type="match status" value="1"/>
</dbReference>
<keyword evidence="7 9" id="KW-0131">Cell cycle</keyword>
<evidence type="ECO:0000256" key="6">
    <source>
        <dbReference type="ARBA" id="ARBA00029986"/>
    </source>
</evidence>
<dbReference type="HAMAP" id="MF_00303">
    <property type="entry name" value="Trigger_factor_Tig"/>
    <property type="match status" value="1"/>
</dbReference>